<keyword evidence="1" id="KW-1133">Transmembrane helix</keyword>
<sequence length="229" mass="26121">MKTMHLSNREKITQSMVLKLVAIMIGLALLFLFLAAPSINTALISLFVAVIAVGMTYHIMRKAYNGFTLTPTHLQQHRVKGGWVLSWHNIERIGQCEEDVDGWRRPLPWIGIKIRDYSPFVESICPRLAVELLMEQRALLYVGVASKNREKFQDLVLDSKHYQVGGRVFKGLQATVANRMDHMRAAYGYDIFIAEGDLDRPLEEFIGLSRRYLASADSIERGQRKDTEV</sequence>
<keyword evidence="1" id="KW-0812">Transmembrane</keyword>
<feature type="transmembrane region" description="Helical" evidence="1">
    <location>
        <begin position="16"/>
        <end position="36"/>
    </location>
</feature>
<dbReference type="InterPro" id="IPR021367">
    <property type="entry name" value="DUF2982"/>
</dbReference>
<reference evidence="2 3" key="1">
    <citation type="submission" date="2020-01" db="EMBL/GenBank/DDBJ databases">
        <title>Whole genome and functional gene identification of agarase of Vibrio HN897.</title>
        <authorList>
            <person name="Liu Y."/>
            <person name="Zhao Z."/>
        </authorList>
    </citation>
    <scope>NUCLEOTIDE SEQUENCE [LARGE SCALE GENOMIC DNA]</scope>
    <source>
        <strain evidence="2 3">HN897</strain>
    </source>
</reference>
<dbReference type="RefSeq" id="WP_164647879.1">
    <property type="nucleotide sequence ID" value="NZ_CP047475.1"/>
</dbReference>
<organism evidence="2 3">
    <name type="scientific">Vibrio astriarenae</name>
    <dbReference type="NCBI Taxonomy" id="1481923"/>
    <lineage>
        <taxon>Bacteria</taxon>
        <taxon>Pseudomonadati</taxon>
        <taxon>Pseudomonadota</taxon>
        <taxon>Gammaproteobacteria</taxon>
        <taxon>Vibrionales</taxon>
        <taxon>Vibrionaceae</taxon>
        <taxon>Vibrio</taxon>
    </lineage>
</organism>
<keyword evidence="1" id="KW-0472">Membrane</keyword>
<accession>A0A7Z2T256</accession>
<proteinExistence type="predicted"/>
<dbReference type="EMBL" id="CP047475">
    <property type="protein sequence ID" value="QIA62983.1"/>
    <property type="molecule type" value="Genomic_DNA"/>
</dbReference>
<name>A0A7Z2T256_9VIBR</name>
<dbReference type="KEGG" id="vas:GT360_05390"/>
<gene>
    <name evidence="2" type="ORF">GT360_05390</name>
</gene>
<keyword evidence="3" id="KW-1185">Reference proteome</keyword>
<dbReference type="AlphaFoldDB" id="A0A7Z2T256"/>
<protein>
    <submittedName>
        <fullName evidence="2">DUF2982 domain-containing protein</fullName>
    </submittedName>
</protein>
<dbReference type="Proteomes" id="UP000464262">
    <property type="component" value="Chromosome 1"/>
</dbReference>
<evidence type="ECO:0000313" key="2">
    <source>
        <dbReference type="EMBL" id="QIA62983.1"/>
    </source>
</evidence>
<evidence type="ECO:0000313" key="3">
    <source>
        <dbReference type="Proteomes" id="UP000464262"/>
    </source>
</evidence>
<dbReference type="Pfam" id="PF11201">
    <property type="entry name" value="DUF2982"/>
    <property type="match status" value="1"/>
</dbReference>
<feature type="transmembrane region" description="Helical" evidence="1">
    <location>
        <begin position="42"/>
        <end position="60"/>
    </location>
</feature>
<evidence type="ECO:0000256" key="1">
    <source>
        <dbReference type="SAM" id="Phobius"/>
    </source>
</evidence>